<evidence type="ECO:0000256" key="2">
    <source>
        <dbReference type="ARBA" id="ARBA00022484"/>
    </source>
</evidence>
<gene>
    <name evidence="11" type="primary">RDR4_1</name>
    <name evidence="11" type="ORF">CK203_071190</name>
</gene>
<accession>A0A438DS87</accession>
<dbReference type="Pfam" id="PF05183">
    <property type="entry name" value="RdRP"/>
    <property type="match status" value="1"/>
</dbReference>
<evidence type="ECO:0000313" key="12">
    <source>
        <dbReference type="Proteomes" id="UP000288805"/>
    </source>
</evidence>
<dbReference type="Proteomes" id="UP000288805">
    <property type="component" value="Unassembled WGS sequence"/>
</dbReference>
<evidence type="ECO:0000259" key="10">
    <source>
        <dbReference type="Pfam" id="PF26253"/>
    </source>
</evidence>
<keyword evidence="2 8" id="KW-0696">RNA-directed RNA polymerase</keyword>
<evidence type="ECO:0000256" key="6">
    <source>
        <dbReference type="ARBA" id="ARBA00023158"/>
    </source>
</evidence>
<proteinExistence type="inferred from homology"/>
<evidence type="ECO:0000256" key="3">
    <source>
        <dbReference type="ARBA" id="ARBA00022679"/>
    </source>
</evidence>
<comment type="similarity">
    <text evidence="1 8">Belongs to the RdRP family.</text>
</comment>
<evidence type="ECO:0000256" key="5">
    <source>
        <dbReference type="ARBA" id="ARBA00022884"/>
    </source>
</evidence>
<dbReference type="InterPro" id="IPR007855">
    <property type="entry name" value="RDRP"/>
</dbReference>
<dbReference type="Pfam" id="PF26253">
    <property type="entry name" value="RdRP_head"/>
    <property type="match status" value="1"/>
</dbReference>
<evidence type="ECO:0000259" key="9">
    <source>
        <dbReference type="Pfam" id="PF05183"/>
    </source>
</evidence>
<evidence type="ECO:0000256" key="7">
    <source>
        <dbReference type="ARBA" id="ARBA00048744"/>
    </source>
</evidence>
<dbReference type="AlphaFoldDB" id="A0A438DS87"/>
<comment type="catalytic activity">
    <reaction evidence="7 8">
        <text>RNA(n) + a ribonucleoside 5'-triphosphate = RNA(n+1) + diphosphate</text>
        <dbReference type="Rhea" id="RHEA:21248"/>
        <dbReference type="Rhea" id="RHEA-COMP:14527"/>
        <dbReference type="Rhea" id="RHEA-COMP:17342"/>
        <dbReference type="ChEBI" id="CHEBI:33019"/>
        <dbReference type="ChEBI" id="CHEBI:61557"/>
        <dbReference type="ChEBI" id="CHEBI:140395"/>
        <dbReference type="EC" id="2.7.7.48"/>
    </reaction>
</comment>
<evidence type="ECO:0000256" key="4">
    <source>
        <dbReference type="ARBA" id="ARBA00022695"/>
    </source>
</evidence>
<sequence length="319" mass="37110">MVHSKTLFQDSNIFKKDSLKIEHSAFYSLQLLQYFRASEPWMRKRSTRHVPSKRPTDFSPDELEHELFQLFLTTRFQTSAFCCFSSAIGMAADNWLVFMDRLLTLRDDCSDEKECLKRKMLELTDIYYDALDAPKSGMKVNVSKELKAEKFPHFMGRESSYHSTSILGQIYDAVESFQPENQSTKEIWRLPLFNIDAVPQACLRSWKDRYDQYRSEMAAALQHGGETKDEYAAEVINKYKQILYGAAEFEESPRNLEDIFDEALAIYHVTYEFVINGARVSYCNFPWRVAGRALCKLYTVKLGEKSMVCVPSVLRQVFN</sequence>
<feature type="domain" description="RDRP C-terminal head" evidence="10">
    <location>
        <begin position="225"/>
        <end position="312"/>
    </location>
</feature>
<keyword evidence="5 8" id="KW-0694">RNA-binding</keyword>
<evidence type="ECO:0000256" key="1">
    <source>
        <dbReference type="ARBA" id="ARBA00005762"/>
    </source>
</evidence>
<keyword evidence="6 8" id="KW-0943">RNA-mediated gene silencing</keyword>
<dbReference type="EMBL" id="QGNW01001508">
    <property type="protein sequence ID" value="RVW38349.1"/>
    <property type="molecule type" value="Genomic_DNA"/>
</dbReference>
<evidence type="ECO:0000256" key="8">
    <source>
        <dbReference type="RuleBase" id="RU363098"/>
    </source>
</evidence>
<dbReference type="GO" id="GO:0003723">
    <property type="term" value="F:RNA binding"/>
    <property type="evidence" value="ECO:0007669"/>
    <property type="project" value="UniProtKB-KW"/>
</dbReference>
<dbReference type="PANTHER" id="PTHR23079:SF55">
    <property type="entry name" value="RNA-DIRECTED RNA POLYMERASE"/>
    <property type="match status" value="1"/>
</dbReference>
<dbReference type="InterPro" id="IPR057596">
    <property type="entry name" value="RDRP_core"/>
</dbReference>
<evidence type="ECO:0000313" key="11">
    <source>
        <dbReference type="EMBL" id="RVW38349.1"/>
    </source>
</evidence>
<comment type="function">
    <text evidence="8">Probably involved in the RNA silencing pathway and required for the generation of small interfering RNAs (siRNAs).</text>
</comment>
<name>A0A438DS87_VITVI</name>
<keyword evidence="3 8" id="KW-0808">Transferase</keyword>
<keyword evidence="4 8" id="KW-0548">Nucleotidyltransferase</keyword>
<dbReference type="GO" id="GO:0031047">
    <property type="term" value="P:regulatory ncRNA-mediated gene silencing"/>
    <property type="evidence" value="ECO:0007669"/>
    <property type="project" value="UniProtKB-KW"/>
</dbReference>
<comment type="caution">
    <text evidence="11">The sequence shown here is derived from an EMBL/GenBank/DDBJ whole genome shotgun (WGS) entry which is preliminary data.</text>
</comment>
<dbReference type="EC" id="2.7.7.48" evidence="8"/>
<protein>
    <recommendedName>
        <fullName evidence="8">RNA-dependent RNA polymerase</fullName>
        <ecNumber evidence="8">2.7.7.48</ecNumber>
    </recommendedName>
</protein>
<dbReference type="InterPro" id="IPR058752">
    <property type="entry name" value="RDRP_C_head"/>
</dbReference>
<organism evidence="11 12">
    <name type="scientific">Vitis vinifera</name>
    <name type="common">Grape</name>
    <dbReference type="NCBI Taxonomy" id="29760"/>
    <lineage>
        <taxon>Eukaryota</taxon>
        <taxon>Viridiplantae</taxon>
        <taxon>Streptophyta</taxon>
        <taxon>Embryophyta</taxon>
        <taxon>Tracheophyta</taxon>
        <taxon>Spermatophyta</taxon>
        <taxon>Magnoliopsida</taxon>
        <taxon>eudicotyledons</taxon>
        <taxon>Gunneridae</taxon>
        <taxon>Pentapetalae</taxon>
        <taxon>rosids</taxon>
        <taxon>Vitales</taxon>
        <taxon>Vitaceae</taxon>
        <taxon>Viteae</taxon>
        <taxon>Vitis</taxon>
    </lineage>
</organism>
<reference evidence="11 12" key="1">
    <citation type="journal article" date="2018" name="PLoS Genet.">
        <title>Population sequencing reveals clonal diversity and ancestral inbreeding in the grapevine cultivar Chardonnay.</title>
        <authorList>
            <person name="Roach M.J."/>
            <person name="Johnson D.L."/>
            <person name="Bohlmann J."/>
            <person name="van Vuuren H.J."/>
            <person name="Jones S.J."/>
            <person name="Pretorius I.S."/>
            <person name="Schmidt S.A."/>
            <person name="Borneman A.R."/>
        </authorList>
    </citation>
    <scope>NUCLEOTIDE SEQUENCE [LARGE SCALE GENOMIC DNA]</scope>
    <source>
        <strain evidence="12">cv. Chardonnay</strain>
        <tissue evidence="11">Leaf</tissue>
    </source>
</reference>
<dbReference type="PANTHER" id="PTHR23079">
    <property type="entry name" value="RNA-DEPENDENT RNA POLYMERASE"/>
    <property type="match status" value="1"/>
</dbReference>
<feature type="domain" description="RDRP core" evidence="9">
    <location>
        <begin position="78"/>
        <end position="174"/>
    </location>
</feature>
<dbReference type="GO" id="GO:0003968">
    <property type="term" value="F:RNA-directed RNA polymerase activity"/>
    <property type="evidence" value="ECO:0007669"/>
    <property type="project" value="UniProtKB-KW"/>
</dbReference>